<dbReference type="OrthoDB" id="160199at2"/>
<dbReference type="RefSeq" id="WP_066293598.1">
    <property type="nucleotide sequence ID" value="NZ_CP016761.1"/>
</dbReference>
<dbReference type="AlphaFoldDB" id="A0A1B1Z993"/>
<dbReference type="InterPro" id="IPR029069">
    <property type="entry name" value="HotDog_dom_sf"/>
</dbReference>
<reference evidence="1 2" key="1">
    <citation type="submission" date="2016-08" db="EMBL/GenBank/DDBJ databases">
        <title>Complete genome sequence of Fictibacillus arsenicus G25-54, a strain with toxicity to nematodes and a potential arsenic-resistance activity.</title>
        <authorList>
            <person name="Zheng Z."/>
        </authorList>
    </citation>
    <scope>NUCLEOTIDE SEQUENCE [LARGE SCALE GENOMIC DNA]</scope>
    <source>
        <strain evidence="1 2">G25-54</strain>
    </source>
</reference>
<protein>
    <recommendedName>
        <fullName evidence="3">N-terminal of MaoC-like dehydratase domain-containing protein</fullName>
    </recommendedName>
</protein>
<dbReference type="Gene3D" id="3.10.129.10">
    <property type="entry name" value="Hotdog Thioesterase"/>
    <property type="match status" value="1"/>
</dbReference>
<keyword evidence="2" id="KW-1185">Reference proteome</keyword>
<dbReference type="STRING" id="255247.ABE41_018515"/>
<evidence type="ECO:0008006" key="3">
    <source>
        <dbReference type="Google" id="ProtNLM"/>
    </source>
</evidence>
<dbReference type="EMBL" id="CP016761">
    <property type="protein sequence ID" value="ANX14010.1"/>
    <property type="molecule type" value="Genomic_DNA"/>
</dbReference>
<evidence type="ECO:0000313" key="1">
    <source>
        <dbReference type="EMBL" id="ANX14010.1"/>
    </source>
</evidence>
<dbReference type="SUPFAM" id="SSF54637">
    <property type="entry name" value="Thioesterase/thiol ester dehydrase-isomerase"/>
    <property type="match status" value="1"/>
</dbReference>
<gene>
    <name evidence="1" type="ORF">ABE41_018515</name>
</gene>
<dbReference type="KEGG" id="far:ABE41_018515"/>
<accession>A0A1B1Z993</accession>
<evidence type="ECO:0000313" key="2">
    <source>
        <dbReference type="Proteomes" id="UP000077412"/>
    </source>
</evidence>
<name>A0A1B1Z993_9BACL</name>
<dbReference type="Proteomes" id="UP000077412">
    <property type="component" value="Chromosome"/>
</dbReference>
<sequence>MNFKQWEEATTLPVLITVTEELVNAYYEAASISTKASQHVPPALPMIFYQYINVPWFHEQSFIHKDQVFHYEHPISIGDTLQCTVSLISVERRRQFLVLYQELIGRNEHKHIVFSSKSTLLKEAE</sequence>
<organism evidence="1 2">
    <name type="scientific">Fictibacillus arsenicus</name>
    <dbReference type="NCBI Taxonomy" id="255247"/>
    <lineage>
        <taxon>Bacteria</taxon>
        <taxon>Bacillati</taxon>
        <taxon>Bacillota</taxon>
        <taxon>Bacilli</taxon>
        <taxon>Bacillales</taxon>
        <taxon>Fictibacillaceae</taxon>
        <taxon>Fictibacillus</taxon>
    </lineage>
</organism>
<proteinExistence type="predicted"/>